<feature type="transmembrane region" description="Helical" evidence="7">
    <location>
        <begin position="92"/>
        <end position="112"/>
    </location>
</feature>
<keyword evidence="9" id="KW-1185">Reference proteome</keyword>
<feature type="transmembrane region" description="Helical" evidence="7">
    <location>
        <begin position="54"/>
        <end position="80"/>
    </location>
</feature>
<organism evidence="8 9">
    <name type="scientific">Jiella avicenniae</name>
    <dbReference type="NCBI Taxonomy" id="2907202"/>
    <lineage>
        <taxon>Bacteria</taxon>
        <taxon>Pseudomonadati</taxon>
        <taxon>Pseudomonadota</taxon>
        <taxon>Alphaproteobacteria</taxon>
        <taxon>Hyphomicrobiales</taxon>
        <taxon>Aurantimonadaceae</taxon>
        <taxon>Jiella</taxon>
    </lineage>
</organism>
<dbReference type="InterPro" id="IPR034294">
    <property type="entry name" value="Aquaporin_transptr"/>
</dbReference>
<dbReference type="PROSITE" id="PS00221">
    <property type="entry name" value="MIP"/>
    <property type="match status" value="1"/>
</dbReference>
<evidence type="ECO:0000256" key="2">
    <source>
        <dbReference type="ARBA" id="ARBA00022448"/>
    </source>
</evidence>
<dbReference type="SUPFAM" id="SSF81338">
    <property type="entry name" value="Aquaporin-like"/>
    <property type="match status" value="1"/>
</dbReference>
<feature type="transmembrane region" description="Helical" evidence="7">
    <location>
        <begin position="12"/>
        <end position="34"/>
    </location>
</feature>
<sequence>MSGPPPFDLPRRLVAEALGTALLVATVVGSGIMAERLTDDTALALLGNTLPTGAILVVLITIFGPISGAHFNPAVTLAVFLRGATRRRIAGLYVAAQIAGGLAGTVAAHLMFDLSPLALATHPRTGPAQWGAEVLATFGLVGVILGGLRFNGPAIPWLVGLYISAAYWFTASTSFANPAVAVARAFTDTFSGIRPLDVPAFIVAECLGAALATALFGWLLDPGPRPTLREALSADRSATRNESAR</sequence>
<dbReference type="Pfam" id="PF00230">
    <property type="entry name" value="MIP"/>
    <property type="match status" value="1"/>
</dbReference>
<proteinExistence type="inferred from homology"/>
<dbReference type="PRINTS" id="PR00783">
    <property type="entry name" value="MINTRINSICP"/>
</dbReference>
<gene>
    <name evidence="8" type="ORF">LZD57_22205</name>
</gene>
<dbReference type="EMBL" id="JAJUWU010000028">
    <property type="protein sequence ID" value="MCE7030706.1"/>
    <property type="molecule type" value="Genomic_DNA"/>
</dbReference>
<evidence type="ECO:0000256" key="1">
    <source>
        <dbReference type="ARBA" id="ARBA00004141"/>
    </source>
</evidence>
<dbReference type="AlphaFoldDB" id="A0A9X1P5B9"/>
<dbReference type="InterPro" id="IPR000425">
    <property type="entry name" value="MIP"/>
</dbReference>
<keyword evidence="4 7" id="KW-1133">Transmembrane helix</keyword>
<dbReference type="InterPro" id="IPR022357">
    <property type="entry name" value="MIP_CS"/>
</dbReference>
<evidence type="ECO:0000256" key="5">
    <source>
        <dbReference type="ARBA" id="ARBA00023136"/>
    </source>
</evidence>
<dbReference type="RefSeq" id="WP_233721780.1">
    <property type="nucleotide sequence ID" value="NZ_JAJUWU010000028.1"/>
</dbReference>
<evidence type="ECO:0000256" key="3">
    <source>
        <dbReference type="ARBA" id="ARBA00022692"/>
    </source>
</evidence>
<keyword evidence="2 6" id="KW-0813">Transport</keyword>
<reference evidence="8" key="1">
    <citation type="submission" date="2022-01" db="EMBL/GenBank/DDBJ databases">
        <title>Jiella avicenniae sp. nov., a novel endophytic bacterium isolated from bark of Avicennia marina.</title>
        <authorList>
            <person name="Tuo L."/>
        </authorList>
    </citation>
    <scope>NUCLEOTIDE SEQUENCE</scope>
    <source>
        <strain evidence="8">CBK1P-4</strain>
    </source>
</reference>
<dbReference type="Gene3D" id="1.20.1080.10">
    <property type="entry name" value="Glycerol uptake facilitator protein"/>
    <property type="match status" value="2"/>
</dbReference>
<evidence type="ECO:0000313" key="8">
    <source>
        <dbReference type="EMBL" id="MCE7030706.1"/>
    </source>
</evidence>
<dbReference type="InterPro" id="IPR023271">
    <property type="entry name" value="Aquaporin-like"/>
</dbReference>
<comment type="caution">
    <text evidence="8">The sequence shown here is derived from an EMBL/GenBank/DDBJ whole genome shotgun (WGS) entry which is preliminary data.</text>
</comment>
<evidence type="ECO:0000256" key="7">
    <source>
        <dbReference type="SAM" id="Phobius"/>
    </source>
</evidence>
<name>A0A9X1P5B9_9HYPH</name>
<comment type="similarity">
    <text evidence="6">Belongs to the MIP/aquaporin (TC 1.A.8) family.</text>
</comment>
<keyword evidence="5 7" id="KW-0472">Membrane</keyword>
<protein>
    <submittedName>
        <fullName evidence="8">Aquaporin family protein</fullName>
    </submittedName>
</protein>
<dbReference type="PANTHER" id="PTHR45724:SF13">
    <property type="entry name" value="AQUAPORIN NIP1-1-RELATED"/>
    <property type="match status" value="1"/>
</dbReference>
<feature type="transmembrane region" description="Helical" evidence="7">
    <location>
        <begin position="132"/>
        <end position="150"/>
    </location>
</feature>
<keyword evidence="3 6" id="KW-0812">Transmembrane</keyword>
<evidence type="ECO:0000256" key="6">
    <source>
        <dbReference type="RuleBase" id="RU000477"/>
    </source>
</evidence>
<feature type="transmembrane region" description="Helical" evidence="7">
    <location>
        <begin position="157"/>
        <end position="180"/>
    </location>
</feature>
<dbReference type="Proteomes" id="UP001139035">
    <property type="component" value="Unassembled WGS sequence"/>
</dbReference>
<feature type="transmembrane region" description="Helical" evidence="7">
    <location>
        <begin position="200"/>
        <end position="220"/>
    </location>
</feature>
<dbReference type="GO" id="GO:0015267">
    <property type="term" value="F:channel activity"/>
    <property type="evidence" value="ECO:0007669"/>
    <property type="project" value="InterPro"/>
</dbReference>
<dbReference type="PANTHER" id="PTHR45724">
    <property type="entry name" value="AQUAPORIN NIP2-1"/>
    <property type="match status" value="1"/>
</dbReference>
<accession>A0A9X1P5B9</accession>
<comment type="subcellular location">
    <subcellularLocation>
        <location evidence="1">Membrane</location>
        <topology evidence="1">Multi-pass membrane protein</topology>
    </subcellularLocation>
</comment>
<evidence type="ECO:0000256" key="4">
    <source>
        <dbReference type="ARBA" id="ARBA00022989"/>
    </source>
</evidence>
<evidence type="ECO:0000313" key="9">
    <source>
        <dbReference type="Proteomes" id="UP001139035"/>
    </source>
</evidence>
<dbReference type="GO" id="GO:0016020">
    <property type="term" value="C:membrane"/>
    <property type="evidence" value="ECO:0007669"/>
    <property type="project" value="UniProtKB-SubCell"/>
</dbReference>